<keyword evidence="3" id="KW-0489">Methyltransferase</keyword>
<dbReference type="SMART" id="SM00487">
    <property type="entry name" value="DEXDc"/>
    <property type="match status" value="1"/>
</dbReference>
<feature type="region of interest" description="Disordered" evidence="1">
    <location>
        <begin position="582"/>
        <end position="603"/>
    </location>
</feature>
<evidence type="ECO:0000313" key="4">
    <source>
        <dbReference type="Proteomes" id="UP001168478"/>
    </source>
</evidence>
<evidence type="ECO:0000313" key="3">
    <source>
        <dbReference type="EMBL" id="MDN0025793.1"/>
    </source>
</evidence>
<dbReference type="GO" id="GO:0003677">
    <property type="term" value="F:DNA binding"/>
    <property type="evidence" value="ECO:0007669"/>
    <property type="project" value="InterPro"/>
</dbReference>
<dbReference type="Proteomes" id="UP001168478">
    <property type="component" value="Unassembled WGS sequence"/>
</dbReference>
<dbReference type="GO" id="GO:0005524">
    <property type="term" value="F:ATP binding"/>
    <property type="evidence" value="ECO:0007669"/>
    <property type="project" value="InterPro"/>
</dbReference>
<name>A0AAW7JR04_9BACT</name>
<dbReference type="SUPFAM" id="SSF52540">
    <property type="entry name" value="P-loop containing nucleoside triphosphate hydrolases"/>
    <property type="match status" value="1"/>
</dbReference>
<reference evidence="3" key="1">
    <citation type="submission" date="2023-06" db="EMBL/GenBank/DDBJ databases">
        <authorList>
            <person name="Zeman M."/>
            <person name="Kubasova T."/>
            <person name="Jahodarova E."/>
            <person name="Nykrynova M."/>
            <person name="Rychlik I."/>
        </authorList>
    </citation>
    <scope>NUCLEOTIDE SEQUENCE</scope>
    <source>
        <strain evidence="3">ET15</strain>
    </source>
</reference>
<dbReference type="PROSITE" id="PS51192">
    <property type="entry name" value="HELICASE_ATP_BIND_1"/>
    <property type="match status" value="1"/>
</dbReference>
<evidence type="ECO:0000256" key="1">
    <source>
        <dbReference type="SAM" id="MobiDB-lite"/>
    </source>
</evidence>
<sequence length="1276" mass="146858">MAEYSTIQSVKPKQKIVTSLFDTEEETITLRDEQKKAVADALRRFKKKSGDKFLWNAKMRFGKTLCALQLAREMGEWEGDAKVRRTIIVTHRPVVNKSWSDDFAKIFHDKKGQYLYGTKFDDDSFGNFYDLEQQVEKQGKHYIFFASMQYLRRSTLVGGDNDEQLKQDILMNKWDLVVIDEAHEGTRTALGQRVIKLLTENPDTKTLHLSGTPFNLYDDFTDEEIFTWDYIKEQQAKRDWPQKHRNEPEENNPYRNLPEMEIRTYNLGNLVHLKDNATFSFKDFFQVWTGNPKADGKIMPEDCVKGTFMREESVNDFLDLLCKEDETSHYPFSTDEYREMFKHTLWVVPGVKEAKALEILLNKHEVFGEFDAIINVAGSNEDDETRSDALDKVTKKIGDCPELTQTITISCGRLTTGVTVKPWTAVFYLKGSENTSAATYMQTIFRVQSPYNYKDADGNLQMKTKCYVFDFAPDRSIKMVAETAKFATLTQKERSSAQATSREKDIQNMKDFLSFCPVISLEGGQMVKYEPERLFEQLEHVYVDRVVRNGFNDNSLYDLRELMNLSPEELGELNDLGAEIEKSTNMEKPKKAVDISKNGLSKKQKEAAKRAKEKQKQGVELTPEEIAALEAEKKRREEERKERDNRITILRGISLRIPLMMYGAEVDDEDEGITIDNFTEQIDPASWREFMPRGVSKQMFNAFKKCYNATVFAAAGKRYRQLAREADTMHTDERIQRIAEIFSYFHNPDKETVLTPWRVVNMHMSDCLGGYCFFNERFDGPNQKPVIGDGDQLFDWIDTTAPRFVNRGKVTSDVFGDIDKQYHENNSKILEINSKTGLYPLYVAYSLYRYRMPNYAAVELVTDLDSCSIEEEQVIWDDILKHNIYVICNTPMAARITKRTLCGFRDVKHINIKSDKLVERATTDKDSLVNAIKTIGYWEGTTKKDMIKFSAVVGNPPYQVMDGGAGVSAKPVYNSFVDIAKALMPGYLSMIMPAKWYTDGKGLGEFRATMLNDKRLQSLYDFTDSRDCFATVDIAGGVCYFLWNSSYNGKCQFTNIHKNERTSILRNLGETDEFIRHIQAVSIIDKVKNNSDKYFDSRVRTQKPFGLRTYVEPLSQGDITLKYNKGKGPYDSSLITIGKEMIDQWKVIISCLTAEHAGQTDKDGKKKILSSLDMLAPKEICTETYMVVDSFPTEVEAYNLTTYLKTLFVRFLISQLAATQHLSKDKFRLVPIQDFTSSSDIDWKKPIEEIDKQLYNKYGLTDSDINFIESMIKPME</sequence>
<dbReference type="Pfam" id="PF04851">
    <property type="entry name" value="ResIII"/>
    <property type="match status" value="1"/>
</dbReference>
<organism evidence="3 4">
    <name type="scientific">Leyella lascolaii</name>
    <dbReference type="NCBI Taxonomy" id="1776379"/>
    <lineage>
        <taxon>Bacteria</taxon>
        <taxon>Pseudomonadati</taxon>
        <taxon>Bacteroidota</taxon>
        <taxon>Bacteroidia</taxon>
        <taxon>Bacteroidales</taxon>
        <taxon>Prevotellaceae</taxon>
        <taxon>Leyella</taxon>
    </lineage>
</organism>
<proteinExistence type="predicted"/>
<evidence type="ECO:0000259" key="2">
    <source>
        <dbReference type="PROSITE" id="PS51192"/>
    </source>
</evidence>
<feature type="domain" description="Helicase ATP-binding" evidence="2">
    <location>
        <begin position="44"/>
        <end position="231"/>
    </location>
</feature>
<dbReference type="InterPro" id="IPR029063">
    <property type="entry name" value="SAM-dependent_MTases_sf"/>
</dbReference>
<keyword evidence="3" id="KW-0808">Transferase</keyword>
<dbReference type="AlphaFoldDB" id="A0AAW7JR04"/>
<dbReference type="Gene3D" id="3.40.50.300">
    <property type="entry name" value="P-loop containing nucleotide triphosphate hydrolases"/>
    <property type="match status" value="1"/>
</dbReference>
<dbReference type="EMBL" id="JAUEIF010000009">
    <property type="protein sequence ID" value="MDN0025793.1"/>
    <property type="molecule type" value="Genomic_DNA"/>
</dbReference>
<feature type="compositionally biased region" description="Basic and acidic residues" evidence="1">
    <location>
        <begin position="582"/>
        <end position="594"/>
    </location>
</feature>
<dbReference type="PANTHER" id="PTHR47396">
    <property type="entry name" value="TYPE I RESTRICTION ENZYME ECOKI R PROTEIN"/>
    <property type="match status" value="1"/>
</dbReference>
<dbReference type="InterPro" id="IPR002052">
    <property type="entry name" value="DNA_methylase_N6_adenine_CS"/>
</dbReference>
<dbReference type="InterPro" id="IPR006935">
    <property type="entry name" value="Helicase/UvrB_N"/>
</dbReference>
<dbReference type="Gene3D" id="3.40.50.150">
    <property type="entry name" value="Vaccinia Virus protein VP39"/>
    <property type="match status" value="1"/>
</dbReference>
<dbReference type="GO" id="GO:0009007">
    <property type="term" value="F:site-specific DNA-methyltransferase (adenine-specific) activity"/>
    <property type="evidence" value="ECO:0007669"/>
    <property type="project" value="UniProtKB-EC"/>
</dbReference>
<gene>
    <name evidence="3" type="ORF">QVN84_09730</name>
</gene>
<dbReference type="SUPFAM" id="SSF53335">
    <property type="entry name" value="S-adenosyl-L-methionine-dependent methyltransferases"/>
    <property type="match status" value="1"/>
</dbReference>
<dbReference type="PANTHER" id="PTHR47396:SF1">
    <property type="entry name" value="ATP-DEPENDENT HELICASE IRC3-RELATED"/>
    <property type="match status" value="1"/>
</dbReference>
<protein>
    <submittedName>
        <fullName evidence="3">Eco57I restriction-modification methylase domain-containing protein</fullName>
    </submittedName>
</protein>
<dbReference type="RefSeq" id="WP_289836552.1">
    <property type="nucleotide sequence ID" value="NZ_JAUEIF010000009.1"/>
</dbReference>
<comment type="caution">
    <text evidence="3">The sequence shown here is derived from an EMBL/GenBank/DDBJ whole genome shotgun (WGS) entry which is preliminary data.</text>
</comment>
<dbReference type="InterPro" id="IPR027417">
    <property type="entry name" value="P-loop_NTPase"/>
</dbReference>
<dbReference type="GO" id="GO:0016787">
    <property type="term" value="F:hydrolase activity"/>
    <property type="evidence" value="ECO:0007669"/>
    <property type="project" value="InterPro"/>
</dbReference>
<accession>A0AAW7JR04</accession>
<dbReference type="GO" id="GO:0032259">
    <property type="term" value="P:methylation"/>
    <property type="evidence" value="ECO:0007669"/>
    <property type="project" value="UniProtKB-KW"/>
</dbReference>
<dbReference type="GO" id="GO:0006304">
    <property type="term" value="P:DNA modification"/>
    <property type="evidence" value="ECO:0007669"/>
    <property type="project" value="InterPro"/>
</dbReference>
<dbReference type="GO" id="GO:0005829">
    <property type="term" value="C:cytosol"/>
    <property type="evidence" value="ECO:0007669"/>
    <property type="project" value="TreeGrafter"/>
</dbReference>
<dbReference type="InterPro" id="IPR011639">
    <property type="entry name" value="MethylTrfase_TaqI-like_dom"/>
</dbReference>
<dbReference type="InterPro" id="IPR050742">
    <property type="entry name" value="Helicase_Restrict-Modif_Enz"/>
</dbReference>
<dbReference type="PROSITE" id="PS00092">
    <property type="entry name" value="N6_MTASE"/>
    <property type="match status" value="1"/>
</dbReference>
<reference evidence="3" key="2">
    <citation type="submission" date="2023-08" db="EMBL/GenBank/DDBJ databases">
        <title>Identification and characterization of horizontal gene transfer across gut microbiota members of farm animals based on homology search.</title>
        <authorList>
            <person name="Schwarzerova J."/>
            <person name="Nykrynova M."/>
            <person name="Jureckova K."/>
            <person name="Cejkova D."/>
            <person name="Rychlik I."/>
        </authorList>
    </citation>
    <scope>NUCLEOTIDE SEQUENCE</scope>
    <source>
        <strain evidence="3">ET15</strain>
    </source>
</reference>
<dbReference type="Pfam" id="PF07669">
    <property type="entry name" value="Eco57I"/>
    <property type="match status" value="1"/>
</dbReference>
<dbReference type="InterPro" id="IPR014001">
    <property type="entry name" value="Helicase_ATP-bd"/>
</dbReference>